<sequence>MSKRLHTNDSPLHLLQLEDLAKSVSFIQSKTQGFSAFGVIIALIKCAIKGDGSFNNIAFELGILKRKKSPESLSISG</sequence>
<gene>
    <name evidence="1" type="ORF">BSZ32_17890</name>
</gene>
<keyword evidence="2" id="KW-1185">Reference proteome</keyword>
<name>A0A2S7U578_9BACT</name>
<evidence type="ECO:0000313" key="2">
    <source>
        <dbReference type="Proteomes" id="UP000239907"/>
    </source>
</evidence>
<evidence type="ECO:0000313" key="1">
    <source>
        <dbReference type="EMBL" id="PQJ30158.1"/>
    </source>
</evidence>
<dbReference type="Proteomes" id="UP000239907">
    <property type="component" value="Unassembled WGS sequence"/>
</dbReference>
<accession>A0A2S7U578</accession>
<comment type="caution">
    <text evidence="1">The sequence shown here is derived from an EMBL/GenBank/DDBJ whole genome shotgun (WGS) entry which is preliminary data.</text>
</comment>
<protein>
    <submittedName>
        <fullName evidence="1">Uncharacterized protein</fullName>
    </submittedName>
</protein>
<dbReference type="AlphaFoldDB" id="A0A2S7U578"/>
<dbReference type="EMBL" id="MQWA01000001">
    <property type="protein sequence ID" value="PQJ30158.1"/>
    <property type="molecule type" value="Genomic_DNA"/>
</dbReference>
<organism evidence="1 2">
    <name type="scientific">Rubritalea profundi</name>
    <dbReference type="NCBI Taxonomy" id="1658618"/>
    <lineage>
        <taxon>Bacteria</taxon>
        <taxon>Pseudomonadati</taxon>
        <taxon>Verrucomicrobiota</taxon>
        <taxon>Verrucomicrobiia</taxon>
        <taxon>Verrucomicrobiales</taxon>
        <taxon>Rubritaleaceae</taxon>
        <taxon>Rubritalea</taxon>
    </lineage>
</organism>
<dbReference type="RefSeq" id="WP_105044683.1">
    <property type="nucleotide sequence ID" value="NZ_MQWA01000001.1"/>
</dbReference>
<reference evidence="1 2" key="1">
    <citation type="submission" date="2016-12" db="EMBL/GenBank/DDBJ databases">
        <title>Study of bacterial adaptation to deep sea.</title>
        <authorList>
            <person name="Song J."/>
            <person name="Yoshizawa S."/>
            <person name="Kogure K."/>
        </authorList>
    </citation>
    <scope>NUCLEOTIDE SEQUENCE [LARGE SCALE GENOMIC DNA]</scope>
    <source>
        <strain evidence="1 2">SAORIC-165</strain>
    </source>
</reference>
<proteinExistence type="predicted"/>